<dbReference type="Proteomes" id="UP000077603">
    <property type="component" value="Chromosome"/>
</dbReference>
<dbReference type="Gene3D" id="1.20.1090.10">
    <property type="entry name" value="Dehydroquinate synthase-like - alpha domain"/>
    <property type="match status" value="1"/>
</dbReference>
<comment type="pathway">
    <text evidence="6 19">Metabolic intermediate biosynthesis; chorismate biosynthesis; chorismate from D-erythrose 4-phosphate and phosphoenolpyruvate: step 2/7.</text>
</comment>
<dbReference type="GO" id="GO:0008652">
    <property type="term" value="P:amino acid biosynthetic process"/>
    <property type="evidence" value="ECO:0007669"/>
    <property type="project" value="UniProtKB-KW"/>
</dbReference>
<comment type="cofactor">
    <cofactor evidence="19">
        <name>Co(2+)</name>
        <dbReference type="ChEBI" id="CHEBI:48828"/>
    </cofactor>
    <cofactor evidence="19">
        <name>Zn(2+)</name>
        <dbReference type="ChEBI" id="CHEBI:29105"/>
    </cofactor>
    <text evidence="19">Binds 1 divalent metal cation per subunit. Can use either Co(2+) or Zn(2+).</text>
</comment>
<keyword evidence="18 19" id="KW-0170">Cobalt</keyword>
<evidence type="ECO:0000256" key="1">
    <source>
        <dbReference type="ARBA" id="ARBA00001393"/>
    </source>
</evidence>
<dbReference type="InterPro" id="IPR030960">
    <property type="entry name" value="DHQS/DOIS_N"/>
</dbReference>
<evidence type="ECO:0000313" key="22">
    <source>
        <dbReference type="EMBL" id="ANF54118.1"/>
    </source>
</evidence>
<dbReference type="OrthoDB" id="9806583at2"/>
<evidence type="ECO:0000256" key="5">
    <source>
        <dbReference type="ARBA" id="ARBA00004496"/>
    </source>
</evidence>
<protein>
    <recommendedName>
        <fullName evidence="9 19">3-dehydroquinate synthase</fullName>
        <shortName evidence="19">DHQS</shortName>
        <ecNumber evidence="8 19">4.2.3.4</ecNumber>
    </recommendedName>
</protein>
<feature type="binding site" evidence="19">
    <location>
        <begin position="131"/>
        <end position="132"/>
    </location>
    <ligand>
        <name>NAD(+)</name>
        <dbReference type="ChEBI" id="CHEBI:57540"/>
    </ligand>
</feature>
<dbReference type="InterPro" id="IPR056179">
    <property type="entry name" value="DHQS_C"/>
</dbReference>
<feature type="binding site" evidence="19">
    <location>
        <begin position="107"/>
        <end position="111"/>
    </location>
    <ligand>
        <name>NAD(+)</name>
        <dbReference type="ChEBI" id="CHEBI:57540"/>
    </ligand>
</feature>
<evidence type="ECO:0000256" key="8">
    <source>
        <dbReference type="ARBA" id="ARBA00013031"/>
    </source>
</evidence>
<keyword evidence="12 19" id="KW-0479">Metal-binding</keyword>
<feature type="binding site" evidence="19">
    <location>
        <position position="144"/>
    </location>
    <ligand>
        <name>NAD(+)</name>
        <dbReference type="ChEBI" id="CHEBI:57540"/>
    </ligand>
</feature>
<dbReference type="PANTHER" id="PTHR43622">
    <property type="entry name" value="3-DEHYDROQUINATE SYNTHASE"/>
    <property type="match status" value="1"/>
</dbReference>
<keyword evidence="10 19" id="KW-0963">Cytoplasm</keyword>
<evidence type="ECO:0000256" key="15">
    <source>
        <dbReference type="ARBA" id="ARBA00023027"/>
    </source>
</evidence>
<evidence type="ECO:0000256" key="11">
    <source>
        <dbReference type="ARBA" id="ARBA00022605"/>
    </source>
</evidence>
<comment type="caution">
    <text evidence="19">Lacks conserved residue(s) required for the propagation of feature annotation.</text>
</comment>
<dbReference type="HAMAP" id="MF_00110">
    <property type="entry name" value="DHQ_synthase"/>
    <property type="match status" value="1"/>
</dbReference>
<dbReference type="GO" id="GO:0009073">
    <property type="term" value="P:aromatic amino acid family biosynthetic process"/>
    <property type="evidence" value="ECO:0007669"/>
    <property type="project" value="UniProtKB-KW"/>
</dbReference>
<comment type="subcellular location">
    <subcellularLocation>
        <location evidence="5 19">Cytoplasm</location>
    </subcellularLocation>
</comment>
<evidence type="ECO:0000259" key="21">
    <source>
        <dbReference type="Pfam" id="PF24621"/>
    </source>
</evidence>
<dbReference type="CDD" id="cd08195">
    <property type="entry name" value="DHQS"/>
    <property type="match status" value="1"/>
</dbReference>
<gene>
    <name evidence="19" type="primary">aroB</name>
    <name evidence="22" type="ORF">DA69_04785</name>
</gene>
<evidence type="ECO:0000256" key="14">
    <source>
        <dbReference type="ARBA" id="ARBA00022833"/>
    </source>
</evidence>
<dbReference type="PANTHER" id="PTHR43622:SF7">
    <property type="entry name" value="3-DEHYDROQUINATE SYNTHASE, CHLOROPLASTIC"/>
    <property type="match status" value="1"/>
</dbReference>
<comment type="similarity">
    <text evidence="7 19">Belongs to the sugar phosphate cyclases superfamily. Dehydroquinate synthase family.</text>
</comment>
<dbReference type="GO" id="GO:0046872">
    <property type="term" value="F:metal ion binding"/>
    <property type="evidence" value="ECO:0007669"/>
    <property type="project" value="UniProtKB-KW"/>
</dbReference>
<keyword evidence="11 19" id="KW-0028">Amino-acid biosynthesis</keyword>
<evidence type="ECO:0000256" key="10">
    <source>
        <dbReference type="ARBA" id="ARBA00022490"/>
    </source>
</evidence>
<dbReference type="FunFam" id="3.40.50.1970:FF:000007">
    <property type="entry name" value="Pentafunctional AROM polypeptide"/>
    <property type="match status" value="1"/>
</dbReference>
<dbReference type="EMBL" id="CP015614">
    <property type="protein sequence ID" value="ANF54118.1"/>
    <property type="molecule type" value="Genomic_DNA"/>
</dbReference>
<dbReference type="SUPFAM" id="SSF56796">
    <property type="entry name" value="Dehydroquinate synthase-like"/>
    <property type="match status" value="1"/>
</dbReference>
<dbReference type="eggNOG" id="COG0337">
    <property type="taxonomic scope" value="Bacteria"/>
</dbReference>
<evidence type="ECO:0000313" key="23">
    <source>
        <dbReference type="Proteomes" id="UP000077603"/>
    </source>
</evidence>
<dbReference type="KEGG" id="bne:DA69_04785"/>
<dbReference type="GO" id="GO:0000166">
    <property type="term" value="F:nucleotide binding"/>
    <property type="evidence" value="ECO:0007669"/>
    <property type="project" value="UniProtKB-KW"/>
</dbReference>
<evidence type="ECO:0000256" key="13">
    <source>
        <dbReference type="ARBA" id="ARBA00022741"/>
    </source>
</evidence>
<dbReference type="STRING" id="588932.DA69_04785"/>
<dbReference type="PIRSF" id="PIRSF001455">
    <property type="entry name" value="DHQ_synth"/>
    <property type="match status" value="1"/>
</dbReference>
<feature type="binding site" evidence="19">
    <location>
        <position position="267"/>
    </location>
    <ligand>
        <name>Zn(2+)</name>
        <dbReference type="ChEBI" id="CHEBI:29105"/>
    </ligand>
</feature>
<comment type="cofactor">
    <cofactor evidence="2 19">
        <name>NAD(+)</name>
        <dbReference type="ChEBI" id="CHEBI:57540"/>
    </cofactor>
</comment>
<dbReference type="EC" id="4.2.3.4" evidence="8 19"/>
<dbReference type="AlphaFoldDB" id="A0A172Y4J8"/>
<evidence type="ECO:0000256" key="4">
    <source>
        <dbReference type="ARBA" id="ARBA00003485"/>
    </source>
</evidence>
<evidence type="ECO:0000256" key="12">
    <source>
        <dbReference type="ARBA" id="ARBA00022723"/>
    </source>
</evidence>
<keyword evidence="16 19" id="KW-0057">Aromatic amino acid biosynthesis</keyword>
<proteinExistence type="inferred from homology"/>
<dbReference type="Pfam" id="PF01761">
    <property type="entry name" value="DHQ_synthase"/>
    <property type="match status" value="1"/>
</dbReference>
<feature type="binding site" evidence="19">
    <location>
        <position position="153"/>
    </location>
    <ligand>
        <name>NAD(+)</name>
        <dbReference type="ChEBI" id="CHEBI:57540"/>
    </ligand>
</feature>
<evidence type="ECO:0000259" key="20">
    <source>
        <dbReference type="Pfam" id="PF01761"/>
    </source>
</evidence>
<keyword evidence="23" id="KW-1185">Reference proteome</keyword>
<feature type="domain" description="3-dehydroquinate synthase C-terminal" evidence="21">
    <location>
        <begin position="183"/>
        <end position="331"/>
    </location>
</feature>
<feature type="domain" description="3-dehydroquinate synthase N-terminal" evidence="20">
    <location>
        <begin position="70"/>
        <end position="181"/>
    </location>
</feature>
<sequence>MTTTIPVAGGAFAPYEVVVGRGLLKAAGAEVAALKPSRAFIVSDETVAAIHGETVRASLAAAGLETGLATVPAGEASKSFEQLEAVLDRLLAEGLDRKSMVVALGGGVVGDLAGLAAALFMRGIDFVQIPTTLLAQVDSSVGGKTAIDTPRGKNLIGAFHQPRRVLADIEALATLPVRQVRSGWAEVLKHGLICDAAFFDWLGGEGAAGASGDPDALERAVIRSVEIKAQIVGEDEKEAGRRALLNLGHTFGHALEAELAFADTLTHGEAVALGCALAFRYSAQQGLCPAAEADRAEAGIRAAGLPTRLSDVDHRFAADALIARMAGDKKAEGGRLTLILARGVGEAFTDKDVDAEAVRAFLIGEGAAEA</sequence>
<dbReference type="GO" id="GO:0005737">
    <property type="term" value="C:cytoplasm"/>
    <property type="evidence" value="ECO:0007669"/>
    <property type="project" value="UniProtKB-SubCell"/>
</dbReference>
<comment type="catalytic activity">
    <reaction evidence="1 19">
        <text>7-phospho-2-dehydro-3-deoxy-D-arabino-heptonate = 3-dehydroquinate + phosphate</text>
        <dbReference type="Rhea" id="RHEA:21968"/>
        <dbReference type="ChEBI" id="CHEBI:32364"/>
        <dbReference type="ChEBI" id="CHEBI:43474"/>
        <dbReference type="ChEBI" id="CHEBI:58394"/>
        <dbReference type="EC" id="4.2.3.4"/>
    </reaction>
</comment>
<evidence type="ECO:0000256" key="16">
    <source>
        <dbReference type="ARBA" id="ARBA00023141"/>
    </source>
</evidence>
<dbReference type="InterPro" id="IPR030963">
    <property type="entry name" value="DHQ_synth_fam"/>
</dbReference>
<feature type="binding site" evidence="19">
    <location>
        <position position="249"/>
    </location>
    <ligand>
        <name>Zn(2+)</name>
        <dbReference type="ChEBI" id="CHEBI:29105"/>
    </ligand>
</feature>
<dbReference type="GO" id="GO:0003856">
    <property type="term" value="F:3-dehydroquinate synthase activity"/>
    <property type="evidence" value="ECO:0007669"/>
    <property type="project" value="UniProtKB-UniRule"/>
</dbReference>
<evidence type="ECO:0000256" key="2">
    <source>
        <dbReference type="ARBA" id="ARBA00001911"/>
    </source>
</evidence>
<keyword evidence="14 19" id="KW-0862">Zinc</keyword>
<feature type="binding site" evidence="19">
    <location>
        <position position="186"/>
    </location>
    <ligand>
        <name>Zn(2+)</name>
        <dbReference type="ChEBI" id="CHEBI:29105"/>
    </ligand>
</feature>
<dbReference type="NCBIfam" id="TIGR01357">
    <property type="entry name" value="aroB"/>
    <property type="match status" value="1"/>
</dbReference>
<comment type="function">
    <text evidence="4 19">Catalyzes the conversion of 3-deoxy-D-arabino-heptulosonate 7-phosphate (DAHP) to dehydroquinate (DHQ).</text>
</comment>
<dbReference type="InterPro" id="IPR050071">
    <property type="entry name" value="Dehydroquinate_synthase"/>
</dbReference>
<dbReference type="GO" id="GO:0009423">
    <property type="term" value="P:chorismate biosynthetic process"/>
    <property type="evidence" value="ECO:0007669"/>
    <property type="project" value="UniProtKB-UniRule"/>
</dbReference>
<dbReference type="InterPro" id="IPR016037">
    <property type="entry name" value="DHQ_synth_AroB"/>
</dbReference>
<evidence type="ECO:0000256" key="17">
    <source>
        <dbReference type="ARBA" id="ARBA00023239"/>
    </source>
</evidence>
<keyword evidence="17 19" id="KW-0456">Lyase</keyword>
<accession>A0A172Y4J8</accession>
<dbReference type="RefSeq" id="WP_025977202.1">
    <property type="nucleotide sequence ID" value="NZ_CP015614.1"/>
</dbReference>
<evidence type="ECO:0000256" key="9">
    <source>
        <dbReference type="ARBA" id="ARBA00017684"/>
    </source>
</evidence>
<reference evidence="22 23" key="1">
    <citation type="journal article" date="2014" name="Genome Announc.">
        <title>Genome Sequence of a Promising Hydrogen-Producing Facultative Anaerobic Bacterium, Brevundimonas naejangsanensis Strain B1.</title>
        <authorList>
            <person name="Su H."/>
            <person name="Zhang T."/>
            <person name="Bao M."/>
            <person name="Jiang Y."/>
            <person name="Wang Y."/>
            <person name="Tan T."/>
        </authorList>
    </citation>
    <scope>NUCLEOTIDE SEQUENCE [LARGE SCALE GENOMIC DNA]</scope>
    <source>
        <strain evidence="22 23">B1</strain>
    </source>
</reference>
<evidence type="ECO:0000256" key="3">
    <source>
        <dbReference type="ARBA" id="ARBA00001947"/>
    </source>
</evidence>
<evidence type="ECO:0000256" key="7">
    <source>
        <dbReference type="ARBA" id="ARBA00005412"/>
    </source>
</evidence>
<evidence type="ECO:0000256" key="18">
    <source>
        <dbReference type="ARBA" id="ARBA00023285"/>
    </source>
</evidence>
<dbReference type="UniPathway" id="UPA00053">
    <property type="reaction ID" value="UER00085"/>
</dbReference>
<keyword evidence="13 19" id="KW-0547">Nucleotide-binding</keyword>
<keyword evidence="15 19" id="KW-0520">NAD</keyword>
<name>A0A172Y4J8_9CAUL</name>
<evidence type="ECO:0000256" key="19">
    <source>
        <dbReference type="HAMAP-Rule" id="MF_00110"/>
    </source>
</evidence>
<dbReference type="Gene3D" id="3.40.50.1970">
    <property type="match status" value="1"/>
</dbReference>
<comment type="cofactor">
    <cofactor evidence="3">
        <name>Zn(2+)</name>
        <dbReference type="ChEBI" id="CHEBI:29105"/>
    </cofactor>
</comment>
<organism evidence="22 23">
    <name type="scientific">Brevundimonas naejangsanensis</name>
    <dbReference type="NCBI Taxonomy" id="588932"/>
    <lineage>
        <taxon>Bacteria</taxon>
        <taxon>Pseudomonadati</taxon>
        <taxon>Pseudomonadota</taxon>
        <taxon>Alphaproteobacteria</taxon>
        <taxon>Caulobacterales</taxon>
        <taxon>Caulobacteraceae</taxon>
        <taxon>Brevundimonas</taxon>
    </lineage>
</organism>
<evidence type="ECO:0000256" key="6">
    <source>
        <dbReference type="ARBA" id="ARBA00004661"/>
    </source>
</evidence>
<dbReference type="Pfam" id="PF24621">
    <property type="entry name" value="DHQS_C"/>
    <property type="match status" value="1"/>
</dbReference>